<dbReference type="AlphaFoldDB" id="A0A9P8PEL6"/>
<comment type="subcellular location">
    <subcellularLocation>
        <location evidence="1">Membrane</location>
        <topology evidence="1">Multi-pass membrane protein</topology>
    </subcellularLocation>
</comment>
<dbReference type="PANTHER" id="PTHR43341">
    <property type="entry name" value="AMINO ACID PERMEASE"/>
    <property type="match status" value="1"/>
</dbReference>
<evidence type="ECO:0000256" key="7">
    <source>
        <dbReference type="ARBA" id="ARBA00023136"/>
    </source>
</evidence>
<comment type="caution">
    <text evidence="11">The sequence shown here is derived from an EMBL/GenBank/DDBJ whole genome shotgun (WGS) entry which is preliminary data.</text>
</comment>
<evidence type="ECO:0000256" key="3">
    <source>
        <dbReference type="ARBA" id="ARBA00022448"/>
    </source>
</evidence>
<feature type="transmembrane region" description="Helical" evidence="9">
    <location>
        <begin position="415"/>
        <end position="434"/>
    </location>
</feature>
<dbReference type="OrthoDB" id="3900342at2759"/>
<keyword evidence="6 9" id="KW-1133">Transmembrane helix</keyword>
<evidence type="ECO:0000256" key="5">
    <source>
        <dbReference type="ARBA" id="ARBA00022970"/>
    </source>
</evidence>
<dbReference type="PIRSF" id="PIRSF006060">
    <property type="entry name" value="AA_transporter"/>
    <property type="match status" value="1"/>
</dbReference>
<feature type="transmembrane region" description="Helical" evidence="9">
    <location>
        <begin position="316"/>
        <end position="337"/>
    </location>
</feature>
<dbReference type="PANTHER" id="PTHR43341:SF13">
    <property type="entry name" value="HISTIDINE PERMEASE"/>
    <property type="match status" value="1"/>
</dbReference>
<feature type="transmembrane region" description="Helical" evidence="9">
    <location>
        <begin position="89"/>
        <end position="109"/>
    </location>
</feature>
<feature type="transmembrane region" description="Helical" evidence="9">
    <location>
        <begin position="175"/>
        <end position="196"/>
    </location>
</feature>
<evidence type="ECO:0000256" key="6">
    <source>
        <dbReference type="ARBA" id="ARBA00022989"/>
    </source>
</evidence>
<dbReference type="InterPro" id="IPR004840">
    <property type="entry name" value="Amino_acid_permease_CS"/>
</dbReference>
<evidence type="ECO:0000256" key="2">
    <source>
        <dbReference type="ARBA" id="ARBA00006983"/>
    </source>
</evidence>
<dbReference type="NCBIfam" id="TIGR00913">
    <property type="entry name" value="2A0310"/>
    <property type="match status" value="1"/>
</dbReference>
<dbReference type="GO" id="GO:0016020">
    <property type="term" value="C:membrane"/>
    <property type="evidence" value="ECO:0007669"/>
    <property type="project" value="UniProtKB-SubCell"/>
</dbReference>
<feature type="transmembrane region" description="Helical" evidence="9">
    <location>
        <begin position="270"/>
        <end position="295"/>
    </location>
</feature>
<evidence type="ECO:0000256" key="8">
    <source>
        <dbReference type="SAM" id="MobiDB-lite"/>
    </source>
</evidence>
<keyword evidence="5" id="KW-0029">Amino-acid transport</keyword>
<feature type="transmembrane region" description="Helical" evidence="9">
    <location>
        <begin position="520"/>
        <end position="537"/>
    </location>
</feature>
<dbReference type="Proteomes" id="UP000769528">
    <property type="component" value="Unassembled WGS sequence"/>
</dbReference>
<dbReference type="EMBL" id="JAEUBF010001298">
    <property type="protein sequence ID" value="KAH3670858.1"/>
    <property type="molecule type" value="Genomic_DNA"/>
</dbReference>
<keyword evidence="3" id="KW-0813">Transport</keyword>
<evidence type="ECO:0000256" key="4">
    <source>
        <dbReference type="ARBA" id="ARBA00022692"/>
    </source>
</evidence>
<comment type="similarity">
    <text evidence="2">Belongs to the amino acid-polyamine-organocation (APC) superfamily. YAT (TC 2.A.3.10) family.</text>
</comment>
<proteinExistence type="inferred from homology"/>
<dbReference type="Gene3D" id="1.20.1740.10">
    <property type="entry name" value="Amino acid/polyamine transporter I"/>
    <property type="match status" value="1"/>
</dbReference>
<evidence type="ECO:0000313" key="11">
    <source>
        <dbReference type="EMBL" id="KAH3670858.1"/>
    </source>
</evidence>
<evidence type="ECO:0000313" key="12">
    <source>
        <dbReference type="Proteomes" id="UP000769528"/>
    </source>
</evidence>
<feature type="region of interest" description="Disordered" evidence="8">
    <location>
        <begin position="1"/>
        <end position="28"/>
    </location>
</feature>
<evidence type="ECO:0000256" key="9">
    <source>
        <dbReference type="SAM" id="Phobius"/>
    </source>
</evidence>
<dbReference type="InterPro" id="IPR050524">
    <property type="entry name" value="APC_YAT"/>
</dbReference>
<feature type="transmembrane region" description="Helical" evidence="9">
    <location>
        <begin position="372"/>
        <end position="394"/>
    </location>
</feature>
<dbReference type="FunFam" id="1.20.1740.10:FF:000017">
    <property type="entry name" value="Amino acid permease"/>
    <property type="match status" value="1"/>
</dbReference>
<feature type="transmembrane region" description="Helical" evidence="9">
    <location>
        <begin position="231"/>
        <end position="250"/>
    </location>
</feature>
<reference evidence="11" key="1">
    <citation type="journal article" date="2021" name="Open Biol.">
        <title>Shared evolutionary footprints suggest mitochondrial oxidative damage underlies multiple complex I losses in fungi.</title>
        <authorList>
            <person name="Schikora-Tamarit M.A."/>
            <person name="Marcet-Houben M."/>
            <person name="Nosek J."/>
            <person name="Gabaldon T."/>
        </authorList>
    </citation>
    <scope>NUCLEOTIDE SEQUENCE</scope>
    <source>
        <strain evidence="11">CBS6341</strain>
    </source>
</reference>
<keyword evidence="12" id="KW-1185">Reference proteome</keyword>
<dbReference type="PROSITE" id="PS00218">
    <property type="entry name" value="AMINO_ACID_PERMEASE_1"/>
    <property type="match status" value="1"/>
</dbReference>
<dbReference type="GO" id="GO:0015171">
    <property type="term" value="F:amino acid transmembrane transporter activity"/>
    <property type="evidence" value="ECO:0007669"/>
    <property type="project" value="TreeGrafter"/>
</dbReference>
<organism evidence="11 12">
    <name type="scientific">Wickerhamomyces mucosus</name>
    <dbReference type="NCBI Taxonomy" id="1378264"/>
    <lineage>
        <taxon>Eukaryota</taxon>
        <taxon>Fungi</taxon>
        <taxon>Dikarya</taxon>
        <taxon>Ascomycota</taxon>
        <taxon>Saccharomycotina</taxon>
        <taxon>Saccharomycetes</taxon>
        <taxon>Phaffomycetales</taxon>
        <taxon>Wickerhamomycetaceae</taxon>
        <taxon>Wickerhamomyces</taxon>
    </lineage>
</organism>
<dbReference type="Pfam" id="PF00324">
    <property type="entry name" value="AA_permease"/>
    <property type="match status" value="1"/>
</dbReference>
<dbReference type="InterPro" id="IPR004762">
    <property type="entry name" value="Amino_acid_permease_fungi"/>
</dbReference>
<sequence>MSDSESKRVSLTGNAVNPFESEERTYSKSQRINAWTKFKDSFKPAEESERSEDLQDYAIHKLELKNSNELTDIERAALKSSKHGLKKELGLRHLMMIAIGGSVGTGLFVNSGGALATGGPASLVISWTIIGTMMFSTAVSLGELCVTFPVTGGFTTYATRFIDPSFGFAMGWNYALQWLILLPLELVAAAITIKYWRDDINSDVWVTVFYVFIFVLNMLDVKYYAESEVVLSLVKIVAVVGFFILGIVLICGGGPQGGYIGGKYWHNPGAFAAGFKGVCSVFVTAAFSFAGTELIGMSAAETENPRETLPRAAKQTFWLVTTTYIVTLTLIGCLVPYDDPRLLDGDSYASVSPFVISIQNAGIKGLPSLMNVVILIAILSVANSSVYASSRVLASLADIGHAPSFLAYVDRTGRPLYATFVTLVIGFLSFIAASDQESNVFLWLSALSGLSTIFAWLSICISHVRFRRALKVQGRTTDELTYVAQGGILGSCYGIFMNILVIIGQFWVALFPTSKADAKSFFEVFLSLAIFIVFYIGHKIWKKNYILFIRAKDMDIDTGRKHVDMELLKEEILHEKTLLAESPLYYRIFKIWC</sequence>
<feature type="transmembrane region" description="Helical" evidence="9">
    <location>
        <begin position="129"/>
        <end position="154"/>
    </location>
</feature>
<gene>
    <name evidence="11" type="ORF">WICMUC_004827</name>
</gene>
<reference evidence="11" key="2">
    <citation type="submission" date="2021-01" db="EMBL/GenBank/DDBJ databases">
        <authorList>
            <person name="Schikora-Tamarit M.A."/>
        </authorList>
    </citation>
    <scope>NUCLEOTIDE SEQUENCE</scope>
    <source>
        <strain evidence="11">CBS6341</strain>
    </source>
</reference>
<feature type="transmembrane region" description="Helical" evidence="9">
    <location>
        <begin position="440"/>
        <end position="461"/>
    </location>
</feature>
<accession>A0A9P8PEL6</accession>
<feature type="transmembrane region" description="Helical" evidence="9">
    <location>
        <begin position="482"/>
        <end position="508"/>
    </location>
</feature>
<keyword evidence="7 9" id="KW-0472">Membrane</keyword>
<dbReference type="InterPro" id="IPR004841">
    <property type="entry name" value="AA-permease/SLC12A_dom"/>
</dbReference>
<feature type="domain" description="Amino acid permease/ SLC12A" evidence="10">
    <location>
        <begin position="93"/>
        <end position="549"/>
    </location>
</feature>
<evidence type="ECO:0000256" key="1">
    <source>
        <dbReference type="ARBA" id="ARBA00004141"/>
    </source>
</evidence>
<keyword evidence="4 9" id="KW-0812">Transmembrane</keyword>
<protein>
    <recommendedName>
        <fullName evidence="10">Amino acid permease/ SLC12A domain-containing protein</fullName>
    </recommendedName>
</protein>
<evidence type="ECO:0000259" key="10">
    <source>
        <dbReference type="Pfam" id="PF00324"/>
    </source>
</evidence>
<name>A0A9P8PEL6_9ASCO</name>
<feature type="transmembrane region" description="Helical" evidence="9">
    <location>
        <begin position="202"/>
        <end position="219"/>
    </location>
</feature>